<organism evidence="2 3">
    <name type="scientific">Sinanaerobacter chloroacetimidivorans</name>
    <dbReference type="NCBI Taxonomy" id="2818044"/>
    <lineage>
        <taxon>Bacteria</taxon>
        <taxon>Bacillati</taxon>
        <taxon>Bacillota</taxon>
        <taxon>Clostridia</taxon>
        <taxon>Peptostreptococcales</taxon>
        <taxon>Anaerovoracaceae</taxon>
        <taxon>Sinanaerobacter</taxon>
    </lineage>
</organism>
<protein>
    <submittedName>
        <fullName evidence="2">Cyclodeaminase/cyclohydrolase family protein</fullName>
    </submittedName>
</protein>
<dbReference type="InterPro" id="IPR036178">
    <property type="entry name" value="Formintransfe-cycloase-like_sf"/>
</dbReference>
<dbReference type="SUPFAM" id="SSF101262">
    <property type="entry name" value="Methenyltetrahydrofolate cyclohydrolase-like"/>
    <property type="match status" value="1"/>
</dbReference>
<dbReference type="InterPro" id="IPR007044">
    <property type="entry name" value="Cyclodeamin/CycHdrlase"/>
</dbReference>
<dbReference type="Proteomes" id="UP000675664">
    <property type="component" value="Unassembled WGS sequence"/>
</dbReference>
<gene>
    <name evidence="2" type="ORF">KCX82_01180</name>
</gene>
<proteinExistence type="predicted"/>
<dbReference type="RefSeq" id="WP_227016962.1">
    <property type="nucleotide sequence ID" value="NZ_JAGSND010000001.1"/>
</dbReference>
<comment type="caution">
    <text evidence="2">The sequence shown here is derived from an EMBL/GenBank/DDBJ whole genome shotgun (WGS) entry which is preliminary data.</text>
</comment>
<keyword evidence="3" id="KW-1185">Reference proteome</keyword>
<accession>A0A8J7VZG8</accession>
<feature type="domain" description="Cyclodeaminase/cyclohydrolase" evidence="1">
    <location>
        <begin position="2"/>
        <end position="178"/>
    </location>
</feature>
<dbReference type="Pfam" id="PF04961">
    <property type="entry name" value="FTCD_C"/>
    <property type="match status" value="1"/>
</dbReference>
<evidence type="ECO:0000313" key="2">
    <source>
        <dbReference type="EMBL" id="MBR0596475.1"/>
    </source>
</evidence>
<sequence>MNAFLEKVALLPSTPAGGSVAALNAASAAALAEMVSRLTANNAQDKTIAKEMKEMEELFHDYRVKFTDTIDADAKAFAEVLNAYKLSADCDENIKIRDEKIQESYKNAVIVPIRLAKDILAMMQLIKTQFRSIGDSYITDSAQAYMLAEAALKSLIYHMKSNLIYIRDKEFTEKIEGVLEQLTLSLKCSENLSH</sequence>
<evidence type="ECO:0000313" key="3">
    <source>
        <dbReference type="Proteomes" id="UP000675664"/>
    </source>
</evidence>
<dbReference type="EMBL" id="JAGSND010000001">
    <property type="protein sequence ID" value="MBR0596475.1"/>
    <property type="molecule type" value="Genomic_DNA"/>
</dbReference>
<name>A0A8J7VZG8_9FIRM</name>
<dbReference type="Gene3D" id="1.20.120.680">
    <property type="entry name" value="Formiminotetrahydrofolate cyclodeaminase monomer, up-and-down helical bundle"/>
    <property type="match status" value="1"/>
</dbReference>
<dbReference type="AlphaFoldDB" id="A0A8J7VZG8"/>
<dbReference type="GO" id="GO:0003824">
    <property type="term" value="F:catalytic activity"/>
    <property type="evidence" value="ECO:0007669"/>
    <property type="project" value="InterPro"/>
</dbReference>
<reference evidence="2" key="2">
    <citation type="submission" date="2021-04" db="EMBL/GenBank/DDBJ databases">
        <authorList>
            <person name="Liu J."/>
        </authorList>
    </citation>
    <scope>NUCLEOTIDE SEQUENCE</scope>
    <source>
        <strain evidence="2">BAD-6</strain>
    </source>
</reference>
<reference evidence="2" key="1">
    <citation type="submission" date="2021-04" db="EMBL/GenBank/DDBJ databases">
        <title>Sinoanaerobacter chloroacetimidivorans sp. nov., an obligate anaerobic bacterium isolated from anaerobic sludge.</title>
        <authorList>
            <person name="Bao Y."/>
        </authorList>
    </citation>
    <scope>NUCLEOTIDE SEQUENCE</scope>
    <source>
        <strain evidence="2">BAD-6</strain>
    </source>
</reference>
<evidence type="ECO:0000259" key="1">
    <source>
        <dbReference type="Pfam" id="PF04961"/>
    </source>
</evidence>